<dbReference type="RefSeq" id="WP_117688486.1">
    <property type="nucleotide sequence ID" value="NZ_CAJMJQ010000021.1"/>
</dbReference>
<keyword evidence="2" id="KW-0732">Signal</keyword>
<proteinExistence type="predicted"/>
<keyword evidence="1" id="KW-0812">Transmembrane</keyword>
<sequence length="203" mass="22908">MTRKKSFWNMFVAMTSVLMMTVMGACTIYAAEEGGSAEVNVQTKVSGTAPEKEVFTYTLKEQGASDNQERKLTVEGAGMGTFLLHYTQPGVYSYILKQESGTKADWTYDSEVYYVDVYVMWDEKMESLETVTVYFDSEGNKSEPVFENKYQQPEKRTQAVVKKVRSAKTGDEDILSEWAVLMILAAGTGVLAYRKKATRQRKP</sequence>
<dbReference type="Pfam" id="PF12892">
    <property type="entry name" value="FctA"/>
    <property type="match status" value="1"/>
</dbReference>
<name>A0A3E4LK02_9FIRM</name>
<dbReference type="NCBIfam" id="TIGR03786">
    <property type="entry name" value="strep_pil_rpt"/>
    <property type="match status" value="1"/>
</dbReference>
<dbReference type="PROSITE" id="PS51257">
    <property type="entry name" value="PROKAR_LIPOPROTEIN"/>
    <property type="match status" value="1"/>
</dbReference>
<feature type="transmembrane region" description="Helical" evidence="1">
    <location>
        <begin position="175"/>
        <end position="193"/>
    </location>
</feature>
<dbReference type="EMBL" id="QSQN01000033">
    <property type="protein sequence ID" value="RGK37817.1"/>
    <property type="molecule type" value="Genomic_DNA"/>
</dbReference>
<evidence type="ECO:0000313" key="5">
    <source>
        <dbReference type="EMBL" id="RHF59062.1"/>
    </source>
</evidence>
<feature type="signal peptide" evidence="2">
    <location>
        <begin position="1"/>
        <end position="30"/>
    </location>
</feature>
<organism evidence="4 6">
    <name type="scientific">[Ruminococcus] lactaris</name>
    <dbReference type="NCBI Taxonomy" id="46228"/>
    <lineage>
        <taxon>Bacteria</taxon>
        <taxon>Bacillati</taxon>
        <taxon>Bacillota</taxon>
        <taxon>Clostridia</taxon>
        <taxon>Lachnospirales</taxon>
        <taxon>Lachnospiraceae</taxon>
        <taxon>Mediterraneibacter</taxon>
    </lineage>
</organism>
<evidence type="ECO:0000259" key="3">
    <source>
        <dbReference type="Pfam" id="PF12892"/>
    </source>
</evidence>
<evidence type="ECO:0000313" key="6">
    <source>
        <dbReference type="Proteomes" id="UP000260793"/>
    </source>
</evidence>
<dbReference type="InterPro" id="IPR022464">
    <property type="entry name" value="Strep_pil_isopept_link"/>
</dbReference>
<dbReference type="Gene3D" id="2.60.40.3050">
    <property type="match status" value="1"/>
</dbReference>
<evidence type="ECO:0000313" key="7">
    <source>
        <dbReference type="Proteomes" id="UP000284902"/>
    </source>
</evidence>
<protein>
    <recommendedName>
        <fullName evidence="3">Streptococcal pilin isopeptide linkage domain-containing protein</fullName>
    </recommendedName>
</protein>
<dbReference type="Proteomes" id="UP000260793">
    <property type="component" value="Unassembled WGS sequence"/>
</dbReference>
<keyword evidence="1" id="KW-1133">Transmembrane helix</keyword>
<gene>
    <name evidence="5" type="ORF">DW672_09735</name>
    <name evidence="4" type="ORF">DXD17_11380</name>
</gene>
<evidence type="ECO:0000313" key="4">
    <source>
        <dbReference type="EMBL" id="RGK37817.1"/>
    </source>
</evidence>
<comment type="caution">
    <text evidence="4">The sequence shown here is derived from an EMBL/GenBank/DDBJ whole genome shotgun (WGS) entry which is preliminary data.</text>
</comment>
<dbReference type="InterPro" id="IPR038174">
    <property type="entry name" value="Strep_pil_link_sf"/>
</dbReference>
<reference evidence="6 7" key="1">
    <citation type="submission" date="2018-08" db="EMBL/GenBank/DDBJ databases">
        <title>A genome reference for cultivated species of the human gut microbiota.</title>
        <authorList>
            <person name="Zou Y."/>
            <person name="Xue W."/>
            <person name="Luo G."/>
        </authorList>
    </citation>
    <scope>NUCLEOTIDE SEQUENCE [LARGE SCALE GENOMIC DNA]</scope>
    <source>
        <strain evidence="5 7">AM25-1LB</strain>
        <strain evidence="4 6">TF11-7</strain>
    </source>
</reference>
<keyword evidence="1" id="KW-0472">Membrane</keyword>
<dbReference type="AlphaFoldDB" id="A0A3E4LK02"/>
<feature type="domain" description="Streptococcal pilin isopeptide linkage" evidence="3">
    <location>
        <begin position="44"/>
        <end position="151"/>
    </location>
</feature>
<evidence type="ECO:0000256" key="1">
    <source>
        <dbReference type="SAM" id="Phobius"/>
    </source>
</evidence>
<feature type="chain" id="PRO_5033795024" description="Streptococcal pilin isopeptide linkage domain-containing protein" evidence="2">
    <location>
        <begin position="31"/>
        <end position="203"/>
    </location>
</feature>
<evidence type="ECO:0000256" key="2">
    <source>
        <dbReference type="SAM" id="SignalP"/>
    </source>
</evidence>
<accession>A0A3E4LK02</accession>
<dbReference type="Proteomes" id="UP000284902">
    <property type="component" value="Unassembled WGS sequence"/>
</dbReference>
<dbReference type="EMBL" id="QRHG01000026">
    <property type="protein sequence ID" value="RHF59062.1"/>
    <property type="molecule type" value="Genomic_DNA"/>
</dbReference>